<reference evidence="7" key="1">
    <citation type="submission" date="2015-07" db="EMBL/GenBank/DDBJ databases">
        <authorList>
            <consortium name="Consortium for Microbial Forensics and Genomics (microFORGE)"/>
            <person name="Knight B.M."/>
            <person name="Roberts D.P."/>
            <person name="Lin D."/>
            <person name="Hari K."/>
            <person name="Fletcher J."/>
            <person name="Melcher U."/>
            <person name="Blagden T."/>
            <person name="Winegar R.A."/>
        </authorList>
    </citation>
    <scope>NUCLEOTIDE SEQUENCE [LARGE SCALE GENOMIC DNA]</scope>
    <source>
        <strain evidence="7">NRRL B-1447</strain>
    </source>
</reference>
<comment type="subcellular location">
    <subcellularLocation>
        <location evidence="1">Periplasm</location>
    </subcellularLocation>
</comment>
<feature type="signal peptide" evidence="4">
    <location>
        <begin position="1"/>
        <end position="22"/>
    </location>
</feature>
<dbReference type="OrthoDB" id="7374754at2"/>
<organism evidence="6 7">
    <name type="scientific">Streptomyces virginiae</name>
    <name type="common">Streptomyces cinnamonensis</name>
    <dbReference type="NCBI Taxonomy" id="1961"/>
    <lineage>
        <taxon>Bacteria</taxon>
        <taxon>Bacillati</taxon>
        <taxon>Actinomycetota</taxon>
        <taxon>Actinomycetes</taxon>
        <taxon>Kitasatosporales</taxon>
        <taxon>Streptomycetaceae</taxon>
        <taxon>Streptomyces</taxon>
    </lineage>
</organism>
<accession>A0A0L8MXD6</accession>
<evidence type="ECO:0000256" key="3">
    <source>
        <dbReference type="ARBA" id="ARBA00022729"/>
    </source>
</evidence>
<dbReference type="PANTHER" id="PTHR30024:SF47">
    <property type="entry name" value="TAURINE-BINDING PERIPLASMIC PROTEIN"/>
    <property type="match status" value="1"/>
</dbReference>
<keyword evidence="3 4" id="KW-0732">Signal</keyword>
<evidence type="ECO:0000256" key="2">
    <source>
        <dbReference type="ARBA" id="ARBA00010742"/>
    </source>
</evidence>
<feature type="chain" id="PRO_5039625453" evidence="4">
    <location>
        <begin position="23"/>
        <end position="332"/>
    </location>
</feature>
<dbReference type="PATRIC" id="fig|1961.12.peg.2921"/>
<gene>
    <name evidence="6" type="ORF">ADK75_12640</name>
</gene>
<comment type="caution">
    <text evidence="6">The sequence shown here is derived from an EMBL/GenBank/DDBJ whole genome shotgun (WGS) entry which is preliminary data.</text>
</comment>
<evidence type="ECO:0000256" key="4">
    <source>
        <dbReference type="SAM" id="SignalP"/>
    </source>
</evidence>
<dbReference type="Gene3D" id="3.40.190.10">
    <property type="entry name" value="Periplasmic binding protein-like II"/>
    <property type="match status" value="2"/>
</dbReference>
<dbReference type="InterPro" id="IPR015168">
    <property type="entry name" value="SsuA/THI5"/>
</dbReference>
<dbReference type="SUPFAM" id="SSF53850">
    <property type="entry name" value="Periplasmic binding protein-like II"/>
    <property type="match status" value="1"/>
</dbReference>
<dbReference type="CDD" id="cd01008">
    <property type="entry name" value="PBP2_NrtA_SsuA_CpmA_like"/>
    <property type="match status" value="1"/>
</dbReference>
<dbReference type="EMBL" id="LGUV01000121">
    <property type="protein sequence ID" value="KOG55067.1"/>
    <property type="molecule type" value="Genomic_DNA"/>
</dbReference>
<dbReference type="GO" id="GO:0042597">
    <property type="term" value="C:periplasmic space"/>
    <property type="evidence" value="ECO:0007669"/>
    <property type="project" value="UniProtKB-SubCell"/>
</dbReference>
<dbReference type="Pfam" id="PF09084">
    <property type="entry name" value="NMT1"/>
    <property type="match status" value="1"/>
</dbReference>
<dbReference type="RefSeq" id="WP_053170354.1">
    <property type="nucleotide sequence ID" value="NZ_LGUV01000121.1"/>
</dbReference>
<dbReference type="PANTHER" id="PTHR30024">
    <property type="entry name" value="ALIPHATIC SULFONATES-BINDING PROTEIN-RELATED"/>
    <property type="match status" value="1"/>
</dbReference>
<evidence type="ECO:0000313" key="6">
    <source>
        <dbReference type="EMBL" id="KOG55067.1"/>
    </source>
</evidence>
<protein>
    <submittedName>
        <fullName evidence="6">Cell wall protein</fullName>
    </submittedName>
</protein>
<feature type="domain" description="SsuA/THI5-like" evidence="5">
    <location>
        <begin position="49"/>
        <end position="241"/>
    </location>
</feature>
<evidence type="ECO:0000313" key="7">
    <source>
        <dbReference type="Proteomes" id="UP000037084"/>
    </source>
</evidence>
<proteinExistence type="inferred from homology"/>
<comment type="similarity">
    <text evidence="2">Belongs to the bacterial solute-binding protein SsuA/TauA family.</text>
</comment>
<sequence length="332" mass="34054">MPGPRAVAAVLLAALLSPLATACAGSPSGTAAGDRPAVTLAASDYLGGAPVHVAEDGDLWAAEGVRATVTTQPTGRDALNAVLGGQAQLGVVGDLPAVTAALGGRDLRVVADLSRFSDWRLLTRTDRQITGFAALKGRKVGVPQGTNVEYALSRMLASAQLTAADVTVVNLAPNQVTSALARGDIDAGVTFPSFYDAARTALGGSYAELPFTGYTARTLLVAGPSASEESTTAVLRTLLRAQRELGADPARARKAVLTQSKGALQAAYVDAYQPRYTYGATLSPELLAQLEEEAAWAKAAQKLPGAADRAALLRYLNPGPLTAADPAAVPPR</sequence>
<dbReference type="GO" id="GO:0042918">
    <property type="term" value="P:alkanesulfonate transmembrane transport"/>
    <property type="evidence" value="ECO:0007669"/>
    <property type="project" value="TreeGrafter"/>
</dbReference>
<evidence type="ECO:0000259" key="5">
    <source>
        <dbReference type="Pfam" id="PF09084"/>
    </source>
</evidence>
<name>A0A0L8MXD6_STRVG</name>
<dbReference type="PROSITE" id="PS51257">
    <property type="entry name" value="PROKAR_LIPOPROTEIN"/>
    <property type="match status" value="1"/>
</dbReference>
<dbReference type="Proteomes" id="UP000037084">
    <property type="component" value="Unassembled WGS sequence"/>
</dbReference>
<evidence type="ECO:0000256" key="1">
    <source>
        <dbReference type="ARBA" id="ARBA00004418"/>
    </source>
</evidence>
<dbReference type="AlphaFoldDB" id="A0A0L8MXD6"/>